<dbReference type="STRING" id="617002.SAMN05660653_00541"/>
<evidence type="ECO:0008006" key="3">
    <source>
        <dbReference type="Google" id="ProtNLM"/>
    </source>
</evidence>
<dbReference type="SUPFAM" id="SSF55729">
    <property type="entry name" value="Acyl-CoA N-acyltransferases (Nat)"/>
    <property type="match status" value="1"/>
</dbReference>
<proteinExistence type="predicted"/>
<dbReference type="OrthoDB" id="5412651at2"/>
<organism evidence="1 2">
    <name type="scientific">Desulfonatronum thiosulfatophilum</name>
    <dbReference type="NCBI Taxonomy" id="617002"/>
    <lineage>
        <taxon>Bacteria</taxon>
        <taxon>Pseudomonadati</taxon>
        <taxon>Thermodesulfobacteriota</taxon>
        <taxon>Desulfovibrionia</taxon>
        <taxon>Desulfovibrionales</taxon>
        <taxon>Desulfonatronaceae</taxon>
        <taxon>Desulfonatronum</taxon>
    </lineage>
</organism>
<dbReference type="InterPro" id="IPR016181">
    <property type="entry name" value="Acyl_CoA_acyltransferase"/>
</dbReference>
<dbReference type="Gene3D" id="3.40.630.30">
    <property type="match status" value="1"/>
</dbReference>
<sequence length="359" mass="40157">MPKSREECLAALRAAPHVIEPGQKFVVDEFRPEDGLGVARLFHAVYGEMFPVDYVYDPEELVRLNAGPDLYQVLGRTDKGDIVGLYALFRNPPGHRIMEAGSWIVHPAYRTSSLAMRLVARINTAPPERLGVDVIYGQTVCDHVTTQKMGIKYNSFYGALEIEAMPPRPEEHAGPGSGRISLLDGFIILRDRPHAVHLPRHYADVLRALYASRDLDREFRDDPGPTELAGTINPADMADFTEAAVQHMDKADLVKMTVDRIGPDFGAVLARMEQDFPERHVYQIVLPLGRPGCTGAVDAARTKGYFLGGLLPLWYDQDGLLLQKLAKEPDFSRIKLHPEAARRLLELIRSDRDRSAKNQ</sequence>
<name>A0A1G6AT28_9BACT</name>
<dbReference type="Proteomes" id="UP000198771">
    <property type="component" value="Unassembled WGS sequence"/>
</dbReference>
<reference evidence="1 2" key="1">
    <citation type="submission" date="2016-10" db="EMBL/GenBank/DDBJ databases">
        <authorList>
            <person name="de Groot N.N."/>
        </authorList>
    </citation>
    <scope>NUCLEOTIDE SEQUENCE [LARGE SCALE GENOMIC DNA]</scope>
    <source>
        <strain evidence="1 2">ASO4-2</strain>
    </source>
</reference>
<gene>
    <name evidence="1" type="ORF">SAMN05660653_00541</name>
</gene>
<evidence type="ECO:0000313" key="2">
    <source>
        <dbReference type="Proteomes" id="UP000198771"/>
    </source>
</evidence>
<keyword evidence="2" id="KW-1185">Reference proteome</keyword>
<accession>A0A1G6AT28</accession>
<dbReference type="AlphaFoldDB" id="A0A1G6AT28"/>
<dbReference type="RefSeq" id="WP_092116999.1">
    <property type="nucleotide sequence ID" value="NZ_FMXO01000003.1"/>
</dbReference>
<evidence type="ECO:0000313" key="1">
    <source>
        <dbReference type="EMBL" id="SDB11520.1"/>
    </source>
</evidence>
<protein>
    <recommendedName>
        <fullName evidence="3">N-acetyltransferase domain-containing protein</fullName>
    </recommendedName>
</protein>
<dbReference type="EMBL" id="FMXO01000003">
    <property type="protein sequence ID" value="SDB11520.1"/>
    <property type="molecule type" value="Genomic_DNA"/>
</dbReference>